<dbReference type="OrthoDB" id="9802481at2"/>
<keyword evidence="3" id="KW-0479">Metal-binding</keyword>
<keyword evidence="4" id="KW-0472">Membrane</keyword>
<feature type="domain" description="Calcineurin-like phosphoesterase" evidence="6">
    <location>
        <begin position="10"/>
        <end position="207"/>
    </location>
</feature>
<evidence type="ECO:0000259" key="6">
    <source>
        <dbReference type="Pfam" id="PF00149"/>
    </source>
</evidence>
<protein>
    <submittedName>
        <fullName evidence="7">UDP-2,3-diacylglucosamine pyrophosphatase LpxH</fullName>
    </submittedName>
</protein>
<evidence type="ECO:0000256" key="3">
    <source>
        <dbReference type="ARBA" id="ARBA00022723"/>
    </source>
</evidence>
<dbReference type="Pfam" id="PF00149">
    <property type="entry name" value="Metallophos"/>
    <property type="match status" value="1"/>
</dbReference>
<evidence type="ECO:0000256" key="4">
    <source>
        <dbReference type="ARBA" id="ARBA00023136"/>
    </source>
</evidence>
<evidence type="ECO:0000313" key="8">
    <source>
        <dbReference type="Proteomes" id="UP000182491"/>
    </source>
</evidence>
<proteinExistence type="predicted"/>
<evidence type="ECO:0000256" key="5">
    <source>
        <dbReference type="ARBA" id="ARBA00023211"/>
    </source>
</evidence>
<dbReference type="Proteomes" id="UP000182491">
    <property type="component" value="Unassembled WGS sequence"/>
</dbReference>
<dbReference type="GO" id="GO:0016020">
    <property type="term" value="C:membrane"/>
    <property type="evidence" value="ECO:0007669"/>
    <property type="project" value="GOC"/>
</dbReference>
<accession>A0A1I7KV11</accession>
<sequence length="282" mass="32868">MPRKRRRVEVVVISDVHLGTYGCHAKELLAYLKSVQPKVLILNGDIIDIWQFSKSYWPAAHMRVVKYLMGMITKGTKIYYITGNHDEMLRKFVGFKMSAFQVVNKVVLELDGKQAWFFHGDVFDVTMQHSKWLAKLGAKGYDTLILLNRMVNFFCHKLNREQVYLSRNIKNRVKSAVKFINSFEQTASEIAISNGYEYVVCGHIHQPEIREVHNQKGSVTYLNSGDWIENLSALEYNAGKWRIYKYKEDLDTLLIDEPEEDELMTNVQLFQSLMVEFNLKRA</sequence>
<organism evidence="7 8">
    <name type="scientific">Pontibacter akesuensis</name>
    <dbReference type="NCBI Taxonomy" id="388950"/>
    <lineage>
        <taxon>Bacteria</taxon>
        <taxon>Pseudomonadati</taxon>
        <taxon>Bacteroidota</taxon>
        <taxon>Cytophagia</taxon>
        <taxon>Cytophagales</taxon>
        <taxon>Hymenobacteraceae</taxon>
        <taxon>Pontibacter</taxon>
    </lineage>
</organism>
<dbReference type="GO" id="GO:0046872">
    <property type="term" value="F:metal ion binding"/>
    <property type="evidence" value="ECO:0007669"/>
    <property type="project" value="UniProtKB-KW"/>
</dbReference>
<dbReference type="PANTHER" id="PTHR34990">
    <property type="entry name" value="UDP-2,3-DIACYLGLUCOSAMINE HYDROLASE-RELATED"/>
    <property type="match status" value="1"/>
</dbReference>
<name>A0A1I7KV11_9BACT</name>
<keyword evidence="1" id="KW-1003">Cell membrane</keyword>
<keyword evidence="5" id="KW-0464">Manganese</keyword>
<dbReference type="InterPro" id="IPR029052">
    <property type="entry name" value="Metallo-depent_PP-like"/>
</dbReference>
<dbReference type="SUPFAM" id="SSF56300">
    <property type="entry name" value="Metallo-dependent phosphatases"/>
    <property type="match status" value="1"/>
</dbReference>
<evidence type="ECO:0000256" key="1">
    <source>
        <dbReference type="ARBA" id="ARBA00022475"/>
    </source>
</evidence>
<dbReference type="GO" id="GO:0009245">
    <property type="term" value="P:lipid A biosynthetic process"/>
    <property type="evidence" value="ECO:0007669"/>
    <property type="project" value="TreeGrafter"/>
</dbReference>
<evidence type="ECO:0000256" key="2">
    <source>
        <dbReference type="ARBA" id="ARBA00022519"/>
    </source>
</evidence>
<dbReference type="InterPro" id="IPR043461">
    <property type="entry name" value="LpxH-like"/>
</dbReference>
<gene>
    <name evidence="7" type="ORF">SAMN04487941_4118</name>
</gene>
<keyword evidence="8" id="KW-1185">Reference proteome</keyword>
<dbReference type="PANTHER" id="PTHR34990:SF2">
    <property type="entry name" value="BLL8164 PROTEIN"/>
    <property type="match status" value="1"/>
</dbReference>
<dbReference type="GO" id="GO:0008758">
    <property type="term" value="F:UDP-2,3-diacylglucosamine hydrolase activity"/>
    <property type="evidence" value="ECO:0007669"/>
    <property type="project" value="TreeGrafter"/>
</dbReference>
<dbReference type="STRING" id="388950.GCA_001611675_02883"/>
<evidence type="ECO:0000313" key="7">
    <source>
        <dbReference type="EMBL" id="SFV01144.1"/>
    </source>
</evidence>
<dbReference type="RefSeq" id="WP_068838812.1">
    <property type="nucleotide sequence ID" value="NZ_BMXC01000005.1"/>
</dbReference>
<dbReference type="AlphaFoldDB" id="A0A1I7KV11"/>
<reference evidence="8" key="1">
    <citation type="submission" date="2016-10" db="EMBL/GenBank/DDBJ databases">
        <authorList>
            <person name="Varghese N."/>
        </authorList>
    </citation>
    <scope>NUCLEOTIDE SEQUENCE [LARGE SCALE GENOMIC DNA]</scope>
    <source>
        <strain evidence="8">DSM 18820</strain>
    </source>
</reference>
<dbReference type="Gene3D" id="3.60.21.10">
    <property type="match status" value="1"/>
</dbReference>
<dbReference type="InterPro" id="IPR004843">
    <property type="entry name" value="Calcineurin-like_PHP"/>
</dbReference>
<keyword evidence="2" id="KW-0997">Cell inner membrane</keyword>
<dbReference type="EMBL" id="FPCA01000009">
    <property type="protein sequence ID" value="SFV01144.1"/>
    <property type="molecule type" value="Genomic_DNA"/>
</dbReference>
<dbReference type="CDD" id="cd07398">
    <property type="entry name" value="MPP_YbbF-LpxH"/>
    <property type="match status" value="1"/>
</dbReference>